<feature type="region of interest" description="Disordered" evidence="1">
    <location>
        <begin position="29"/>
        <end position="48"/>
    </location>
</feature>
<keyword evidence="3" id="KW-1185">Reference proteome</keyword>
<evidence type="ECO:0000256" key="1">
    <source>
        <dbReference type="SAM" id="MobiDB-lite"/>
    </source>
</evidence>
<dbReference type="EMBL" id="MU005574">
    <property type="protein sequence ID" value="KAF2687863.1"/>
    <property type="molecule type" value="Genomic_DNA"/>
</dbReference>
<dbReference type="Proteomes" id="UP000799291">
    <property type="component" value="Unassembled WGS sequence"/>
</dbReference>
<dbReference type="AlphaFoldDB" id="A0A6G1JCK1"/>
<feature type="compositionally biased region" description="Basic and acidic residues" evidence="1">
    <location>
        <begin position="29"/>
        <end position="43"/>
    </location>
</feature>
<gene>
    <name evidence="2" type="ORF">K458DRAFT_485046</name>
</gene>
<accession>A0A6G1JCK1</accession>
<reference evidence="2" key="1">
    <citation type="journal article" date="2020" name="Stud. Mycol.">
        <title>101 Dothideomycetes genomes: a test case for predicting lifestyles and emergence of pathogens.</title>
        <authorList>
            <person name="Haridas S."/>
            <person name="Albert R."/>
            <person name="Binder M."/>
            <person name="Bloem J."/>
            <person name="Labutti K."/>
            <person name="Salamov A."/>
            <person name="Andreopoulos B."/>
            <person name="Baker S."/>
            <person name="Barry K."/>
            <person name="Bills G."/>
            <person name="Bluhm B."/>
            <person name="Cannon C."/>
            <person name="Castanera R."/>
            <person name="Culley D."/>
            <person name="Daum C."/>
            <person name="Ezra D."/>
            <person name="Gonzalez J."/>
            <person name="Henrissat B."/>
            <person name="Kuo A."/>
            <person name="Liang C."/>
            <person name="Lipzen A."/>
            <person name="Lutzoni F."/>
            <person name="Magnuson J."/>
            <person name="Mondo S."/>
            <person name="Nolan M."/>
            <person name="Ohm R."/>
            <person name="Pangilinan J."/>
            <person name="Park H.-J."/>
            <person name="Ramirez L."/>
            <person name="Alfaro M."/>
            <person name="Sun H."/>
            <person name="Tritt A."/>
            <person name="Yoshinaga Y."/>
            <person name="Zwiers L.-H."/>
            <person name="Turgeon B."/>
            <person name="Goodwin S."/>
            <person name="Spatafora J."/>
            <person name="Crous P."/>
            <person name="Grigoriev I."/>
        </authorList>
    </citation>
    <scope>NUCLEOTIDE SEQUENCE</scope>
    <source>
        <strain evidence="2">CBS 122367</strain>
    </source>
</reference>
<name>A0A6G1JCK1_9PLEO</name>
<sequence>MSFVGGGVGDSPCHLPGHDSAATVATEHISIDQDSGRGRDSRSCSRAPLTIMPQKDAMSSGNIDFRRWRRLRENLAFMSSRPNTPVSEMAIAGYSIKTVIKSAELAASGKSQKSAHVLGNRSDPDAVGTSLGWAIDETLPEGLRLFGANDWKEKSNSKMVCCRRCSGANMRHSAKHPAYWGAEAAMVGRRGGVEMTVLHAEREIQLLRDEAQPHGSSA</sequence>
<evidence type="ECO:0000313" key="2">
    <source>
        <dbReference type="EMBL" id="KAF2687863.1"/>
    </source>
</evidence>
<organism evidence="2 3">
    <name type="scientific">Lentithecium fluviatile CBS 122367</name>
    <dbReference type="NCBI Taxonomy" id="1168545"/>
    <lineage>
        <taxon>Eukaryota</taxon>
        <taxon>Fungi</taxon>
        <taxon>Dikarya</taxon>
        <taxon>Ascomycota</taxon>
        <taxon>Pezizomycotina</taxon>
        <taxon>Dothideomycetes</taxon>
        <taxon>Pleosporomycetidae</taxon>
        <taxon>Pleosporales</taxon>
        <taxon>Massarineae</taxon>
        <taxon>Lentitheciaceae</taxon>
        <taxon>Lentithecium</taxon>
    </lineage>
</organism>
<evidence type="ECO:0000313" key="3">
    <source>
        <dbReference type="Proteomes" id="UP000799291"/>
    </source>
</evidence>
<proteinExistence type="predicted"/>
<protein>
    <submittedName>
        <fullName evidence="2">Uncharacterized protein</fullName>
    </submittedName>
</protein>